<protein>
    <recommendedName>
        <fullName evidence="1">Double zinc ribbon domain-containing protein</fullName>
    </recommendedName>
</protein>
<feature type="domain" description="Double zinc ribbon" evidence="1">
    <location>
        <begin position="4"/>
        <end position="64"/>
    </location>
</feature>
<dbReference type="InterPro" id="IPR051910">
    <property type="entry name" value="ComF/GntX_DNA_util-trans"/>
</dbReference>
<keyword evidence="3" id="KW-1185">Reference proteome</keyword>
<organism evidence="2 3">
    <name type="scientific">Planktomarina temperata RCA23</name>
    <dbReference type="NCBI Taxonomy" id="666509"/>
    <lineage>
        <taxon>Bacteria</taxon>
        <taxon>Pseudomonadati</taxon>
        <taxon>Pseudomonadota</taxon>
        <taxon>Alphaproteobacteria</taxon>
        <taxon>Rhodobacterales</taxon>
        <taxon>Paracoccaceae</taxon>
        <taxon>Planktomarina</taxon>
    </lineage>
</organism>
<name>A0AAN0RLU5_9RHOB</name>
<dbReference type="Pfam" id="PF18912">
    <property type="entry name" value="DZR_2"/>
    <property type="match status" value="1"/>
</dbReference>
<dbReference type="PANTHER" id="PTHR47505:SF1">
    <property type="entry name" value="DNA UTILIZATION PROTEIN YHGH"/>
    <property type="match status" value="1"/>
</dbReference>
<reference evidence="2 3" key="1">
    <citation type="journal article" date="2014" name="ISME J.">
        <title>Adaptation of an abundant Roseobacter RCA organism to pelagic systems revealed by genomic and transcriptomic analyses.</title>
        <authorList>
            <person name="Voget S."/>
            <person name="Wemheuer B."/>
            <person name="Brinkhoff T."/>
            <person name="Vollmers J."/>
            <person name="Dietrich S."/>
            <person name="Giebel H.A."/>
            <person name="Beardsley C."/>
            <person name="Sardemann C."/>
            <person name="Bakenhus I."/>
            <person name="Billerbeck S."/>
            <person name="Daniel R."/>
            <person name="Simon M."/>
        </authorList>
    </citation>
    <scope>NUCLEOTIDE SEQUENCE [LARGE SCALE GENOMIC DNA]</scope>
    <source>
        <strain evidence="2 3">RCA23</strain>
    </source>
</reference>
<dbReference type="PANTHER" id="PTHR47505">
    <property type="entry name" value="DNA UTILIZATION PROTEIN YHGH"/>
    <property type="match status" value="1"/>
</dbReference>
<dbReference type="SUPFAM" id="SSF53271">
    <property type="entry name" value="PRTase-like"/>
    <property type="match status" value="1"/>
</dbReference>
<dbReference type="Proteomes" id="UP000028680">
    <property type="component" value="Chromosome"/>
</dbReference>
<evidence type="ECO:0000313" key="3">
    <source>
        <dbReference type="Proteomes" id="UP000028680"/>
    </source>
</evidence>
<evidence type="ECO:0000259" key="1">
    <source>
        <dbReference type="Pfam" id="PF18912"/>
    </source>
</evidence>
<sequence>MQGVLQAIYPHQCPGCRVLVQNHLHLCPECWREAHFIAGCACPKCGGQMLGDHDDANILCDDCLNNPRPWTSGRAVFSYNAKARSMILALKRHDRHDLIAPFAHWMLRRGADIFPPSPVLIPIPLHWQRQWRRRFNQSALIAQKMAQMAGLECCLDGLKKCRRTPELKDHTAEERRKLLHASMAINPA</sequence>
<dbReference type="AlphaFoldDB" id="A0AAN0RLU5"/>
<proteinExistence type="predicted"/>
<dbReference type="InterPro" id="IPR029057">
    <property type="entry name" value="PRTase-like"/>
</dbReference>
<dbReference type="InterPro" id="IPR044005">
    <property type="entry name" value="DZR_2"/>
</dbReference>
<dbReference type="EMBL" id="CP003984">
    <property type="protein sequence ID" value="AII88578.1"/>
    <property type="molecule type" value="Genomic_DNA"/>
</dbReference>
<evidence type="ECO:0000313" key="2">
    <source>
        <dbReference type="EMBL" id="AII88578.1"/>
    </source>
</evidence>
<accession>A0AAN0RLU5</accession>
<dbReference type="KEGG" id="ptp:RCA23_c30780"/>
<gene>
    <name evidence="2" type="ORF">RCA23_c30780</name>
</gene>